<dbReference type="GO" id="GO:0046081">
    <property type="term" value="P:dUTP catabolic process"/>
    <property type="evidence" value="ECO:0007669"/>
    <property type="project" value="TreeGrafter"/>
</dbReference>
<dbReference type="PANTHER" id="PTHR30522:SF0">
    <property type="entry name" value="NUCLEOSIDE TRIPHOSPHATE PYROPHOSPHOHYDROLASE"/>
    <property type="match status" value="1"/>
</dbReference>
<evidence type="ECO:0000259" key="1">
    <source>
        <dbReference type="Pfam" id="PF00590"/>
    </source>
</evidence>
<dbReference type="InterPro" id="IPR000878">
    <property type="entry name" value="4pyrrol_Mease"/>
</dbReference>
<organism evidence="3">
    <name type="scientific">freshwater metagenome</name>
    <dbReference type="NCBI Taxonomy" id="449393"/>
    <lineage>
        <taxon>unclassified sequences</taxon>
        <taxon>metagenomes</taxon>
        <taxon>ecological metagenomes</taxon>
    </lineage>
</organism>
<proteinExistence type="predicted"/>
<accession>A0A6J7QCJ5</accession>
<dbReference type="PROSITE" id="PS00268">
    <property type="entry name" value="CECROPIN"/>
    <property type="match status" value="1"/>
</dbReference>
<dbReference type="GO" id="GO:0006203">
    <property type="term" value="P:dGTP catabolic process"/>
    <property type="evidence" value="ECO:0007669"/>
    <property type="project" value="TreeGrafter"/>
</dbReference>
<dbReference type="Pfam" id="PF03819">
    <property type="entry name" value="MazG"/>
    <property type="match status" value="2"/>
</dbReference>
<dbReference type="GO" id="GO:0046061">
    <property type="term" value="P:dATP catabolic process"/>
    <property type="evidence" value="ECO:0007669"/>
    <property type="project" value="TreeGrafter"/>
</dbReference>
<dbReference type="GO" id="GO:0046047">
    <property type="term" value="P:TTP catabolic process"/>
    <property type="evidence" value="ECO:0007669"/>
    <property type="project" value="TreeGrafter"/>
</dbReference>
<protein>
    <submittedName>
        <fullName evidence="3">Unannotated protein</fullName>
    </submittedName>
</protein>
<dbReference type="InterPro" id="IPR035013">
    <property type="entry name" value="YabN_N"/>
</dbReference>
<evidence type="ECO:0000259" key="2">
    <source>
        <dbReference type="Pfam" id="PF03819"/>
    </source>
</evidence>
<dbReference type="InterPro" id="IPR011551">
    <property type="entry name" value="NTP_PyrPHydrolase_MazG"/>
</dbReference>
<dbReference type="EMBL" id="CAFBPN010000018">
    <property type="protein sequence ID" value="CAB5015348.1"/>
    <property type="molecule type" value="Genomic_DNA"/>
</dbReference>
<evidence type="ECO:0000313" key="3">
    <source>
        <dbReference type="EMBL" id="CAB5015348.1"/>
    </source>
</evidence>
<dbReference type="AlphaFoldDB" id="A0A6J7QCJ5"/>
<dbReference type="CDD" id="cd11528">
    <property type="entry name" value="NTP-PPase_MazG_Nterm"/>
    <property type="match status" value="1"/>
</dbReference>
<dbReference type="GO" id="GO:0006950">
    <property type="term" value="P:response to stress"/>
    <property type="evidence" value="ECO:0007669"/>
    <property type="project" value="UniProtKB-ARBA"/>
</dbReference>
<dbReference type="Pfam" id="PF00590">
    <property type="entry name" value="TP_methylase"/>
    <property type="match status" value="1"/>
</dbReference>
<dbReference type="CDD" id="cd11529">
    <property type="entry name" value="NTP-PPase_MazG_Cterm"/>
    <property type="match status" value="1"/>
</dbReference>
<dbReference type="CDD" id="cd11723">
    <property type="entry name" value="YabN_N_like"/>
    <property type="match status" value="1"/>
</dbReference>
<dbReference type="InterPro" id="IPR014777">
    <property type="entry name" value="4pyrrole_Mease_sub1"/>
</dbReference>
<dbReference type="GO" id="GO:0046076">
    <property type="term" value="P:dTTP catabolic process"/>
    <property type="evidence" value="ECO:0007669"/>
    <property type="project" value="TreeGrafter"/>
</dbReference>
<name>A0A6J7QCJ5_9ZZZZ</name>
<dbReference type="Gene3D" id="1.10.287.1080">
    <property type="entry name" value="MazG-like"/>
    <property type="match status" value="2"/>
</dbReference>
<dbReference type="SUPFAM" id="SSF101386">
    <property type="entry name" value="all-alpha NTP pyrophosphatases"/>
    <property type="match status" value="2"/>
</dbReference>
<dbReference type="InterPro" id="IPR048011">
    <property type="entry name" value="NTP-PPase_MazG-like_C"/>
</dbReference>
<dbReference type="InterPro" id="IPR048015">
    <property type="entry name" value="NTP-PPase_MazG-like_N"/>
</dbReference>
<dbReference type="GO" id="GO:0008168">
    <property type="term" value="F:methyltransferase activity"/>
    <property type="evidence" value="ECO:0007669"/>
    <property type="project" value="InterPro"/>
</dbReference>
<dbReference type="SUPFAM" id="SSF53790">
    <property type="entry name" value="Tetrapyrrole methylase"/>
    <property type="match status" value="1"/>
</dbReference>
<dbReference type="GO" id="GO:0047429">
    <property type="term" value="F:nucleoside triphosphate diphosphatase activity"/>
    <property type="evidence" value="ECO:0007669"/>
    <property type="project" value="InterPro"/>
</dbReference>
<dbReference type="PANTHER" id="PTHR30522">
    <property type="entry name" value="NUCLEOSIDE TRIPHOSPHATE PYROPHOSPHOHYDROLASE"/>
    <property type="match status" value="1"/>
</dbReference>
<dbReference type="GO" id="GO:0046052">
    <property type="term" value="P:UTP catabolic process"/>
    <property type="evidence" value="ECO:0007669"/>
    <property type="project" value="TreeGrafter"/>
</dbReference>
<dbReference type="Gene3D" id="3.40.1010.10">
    <property type="entry name" value="Cobalt-precorrin-4 Transmethylase, Domain 1"/>
    <property type="match status" value="1"/>
</dbReference>
<gene>
    <name evidence="3" type="ORF">UFOPK4098_00539</name>
</gene>
<dbReference type="NCBIfam" id="NF007113">
    <property type="entry name" value="PRK09562.1"/>
    <property type="match status" value="1"/>
</dbReference>
<dbReference type="InterPro" id="IPR004518">
    <property type="entry name" value="MazG-like_dom"/>
</dbReference>
<feature type="domain" description="NTP pyrophosphohydrolase MazG-like" evidence="2">
    <location>
        <begin position="244"/>
        <end position="323"/>
    </location>
</feature>
<dbReference type="InterPro" id="IPR035996">
    <property type="entry name" value="4pyrrol_Methylase_sf"/>
</dbReference>
<sequence length="478" mass="52976">MPRICVVGLGPGDPGLVTSATLTAISQIPHRFLRTTQHPSAHLLPDAQSFDHLYDSAVTFDEVYAQIAELLVEAAHQHNTVLYAVPGSPSVLERSVQLLRQHKDVEVEVFAAVSFLDCSWAALGIDPIDSNVRLIDGHLFAQQTAGDHGPFLVAHCHANWVLSDIKLAAESEPANTPVVLLHHVGLDDENIVYTTWSEIDRVIEADHLTSLYIPRLAEPVAGELVNLHQLARTLREQCPWDQEQTHESLIRYLIEETYEVVDALQALQVDDPITDDNLIEELGDLLYQVEFHAAIAEEEGRFTIADIARTVHDKLVRRHPHVFANVTADTSDQVSTNWDAIKKLEKPERTGIFDGVVQSGPSLLYAQQLQKKASKVGFDWPDVEGPLRKIHEETNELHEAMAGADPDVVGMELGDLLFSVVNVARHLGLDAEVALRSASRKFQGRVEAVQALATERGIDMTKASLEELDALWNSIKLR</sequence>
<feature type="domain" description="NTP pyrophosphohydrolase MazG-like" evidence="2">
    <location>
        <begin position="388"/>
        <end position="448"/>
    </location>
</feature>
<dbReference type="NCBIfam" id="TIGR00444">
    <property type="entry name" value="mazG"/>
    <property type="match status" value="1"/>
</dbReference>
<dbReference type="FunFam" id="1.10.287.1080:FF:000001">
    <property type="entry name" value="Nucleoside triphosphate pyrophosphohydrolase"/>
    <property type="match status" value="1"/>
</dbReference>
<reference evidence="3" key="1">
    <citation type="submission" date="2020-05" db="EMBL/GenBank/DDBJ databases">
        <authorList>
            <person name="Chiriac C."/>
            <person name="Salcher M."/>
            <person name="Ghai R."/>
            <person name="Kavagutti S V."/>
        </authorList>
    </citation>
    <scope>NUCLEOTIDE SEQUENCE</scope>
</reference>
<feature type="domain" description="Tetrapyrrole methylase" evidence="1">
    <location>
        <begin position="4"/>
        <end position="199"/>
    </location>
</feature>